<keyword evidence="6" id="KW-0378">Hydrolase</keyword>
<evidence type="ECO:0000256" key="4">
    <source>
        <dbReference type="ARBA" id="ARBA00023004"/>
    </source>
</evidence>
<keyword evidence="1 6" id="KW-0479">Metal-binding</keyword>
<evidence type="ECO:0000256" key="6">
    <source>
        <dbReference type="HAMAP-Rule" id="MF_02040"/>
    </source>
</evidence>
<dbReference type="Gene3D" id="3.40.50.300">
    <property type="entry name" value="P-loop containing nucleotide triphosphate hydrolases"/>
    <property type="match status" value="1"/>
</dbReference>
<gene>
    <name evidence="7" type="ORF">C7381_1157</name>
</gene>
<dbReference type="GO" id="GO:0005524">
    <property type="term" value="F:ATP binding"/>
    <property type="evidence" value="ECO:0007669"/>
    <property type="project" value="UniProtKB-UniRule"/>
</dbReference>
<dbReference type="RefSeq" id="WP_245893831.1">
    <property type="nucleotide sequence ID" value="NZ_QEKV01000015.1"/>
</dbReference>
<dbReference type="InterPro" id="IPR044304">
    <property type="entry name" value="NUBPL-like"/>
</dbReference>
<evidence type="ECO:0000313" key="7">
    <source>
        <dbReference type="EMBL" id="PVY88768.1"/>
    </source>
</evidence>
<dbReference type="FunFam" id="3.40.50.300:FF:001119">
    <property type="entry name" value="Iron-sulfur cluster carrier protein"/>
    <property type="match status" value="1"/>
</dbReference>
<comment type="function">
    <text evidence="6">Binds and transfers iron-sulfur (Fe-S) clusters to target apoproteins. Can hydrolyze ATP.</text>
</comment>
<dbReference type="PROSITE" id="PS01215">
    <property type="entry name" value="MRP"/>
    <property type="match status" value="1"/>
</dbReference>
<keyword evidence="4 6" id="KW-0408">Iron</keyword>
<organism evidence="7 8">
    <name type="scientific">Ezakiella coagulans</name>
    <dbReference type="NCBI Taxonomy" id="46507"/>
    <lineage>
        <taxon>Bacteria</taxon>
        <taxon>Bacillati</taxon>
        <taxon>Bacillota</taxon>
        <taxon>Tissierellia</taxon>
        <taxon>Ezakiella</taxon>
    </lineage>
</organism>
<comment type="similarity">
    <text evidence="6">Belongs to the Mrp/NBP35 ATP-binding proteins family.</text>
</comment>
<evidence type="ECO:0000256" key="5">
    <source>
        <dbReference type="ARBA" id="ARBA00023014"/>
    </source>
</evidence>
<accession>A0A2U1DM68</accession>
<dbReference type="AlphaFoldDB" id="A0A2U1DM68"/>
<dbReference type="GO" id="GO:0051539">
    <property type="term" value="F:4 iron, 4 sulfur cluster binding"/>
    <property type="evidence" value="ECO:0007669"/>
    <property type="project" value="TreeGrafter"/>
</dbReference>
<keyword evidence="8" id="KW-1185">Reference proteome</keyword>
<evidence type="ECO:0000256" key="1">
    <source>
        <dbReference type="ARBA" id="ARBA00022723"/>
    </source>
</evidence>
<dbReference type="GO" id="GO:0046872">
    <property type="term" value="F:metal ion binding"/>
    <property type="evidence" value="ECO:0007669"/>
    <property type="project" value="UniProtKB-KW"/>
</dbReference>
<dbReference type="InterPro" id="IPR033756">
    <property type="entry name" value="YlxH/NBP35"/>
</dbReference>
<dbReference type="InterPro" id="IPR027417">
    <property type="entry name" value="P-loop_NTPase"/>
</dbReference>
<dbReference type="InterPro" id="IPR019591">
    <property type="entry name" value="Mrp/NBP35_ATP-bd"/>
</dbReference>
<feature type="binding site" evidence="6">
    <location>
        <begin position="29"/>
        <end position="36"/>
    </location>
    <ligand>
        <name>ATP</name>
        <dbReference type="ChEBI" id="CHEBI:30616"/>
    </ligand>
</feature>
<dbReference type="GO" id="GO:0140663">
    <property type="term" value="F:ATP-dependent FeS chaperone activity"/>
    <property type="evidence" value="ECO:0007669"/>
    <property type="project" value="InterPro"/>
</dbReference>
<proteinExistence type="inferred from homology"/>
<comment type="subunit">
    <text evidence="6">Homodimer.</text>
</comment>
<sequence length="259" mass="28857">MACGGNNMPLEKWENKLSNIKRVIAVTSGKGGVGKSVTTSLLATNLNKKGYKVGVLDCDLTGPSIPEIFGIEEKVYGSEEEIFPNKTGEGIKVMSINLMLPNKTDPVIWRGPILSNILNDFWTKMNWGDLDFLLLDMPPGTGDVPLTIYQHYPVDGVVVVSTPSKMASIAVLKAYEMALRLNQNVIGEIENMSYYECKECGHKEYLFGEKEHIEGLDMLGQVPFDPELGRFIDDGKIEDTYVMAYDEIVQKIKEKIKIN</sequence>
<dbReference type="PANTHER" id="PTHR42961">
    <property type="entry name" value="IRON-SULFUR PROTEIN NUBPL"/>
    <property type="match status" value="1"/>
</dbReference>
<dbReference type="GO" id="GO:0016887">
    <property type="term" value="F:ATP hydrolysis activity"/>
    <property type="evidence" value="ECO:0007669"/>
    <property type="project" value="UniProtKB-UniRule"/>
</dbReference>
<dbReference type="CDD" id="cd02037">
    <property type="entry name" value="Mrp_NBP35"/>
    <property type="match status" value="1"/>
</dbReference>
<protein>
    <recommendedName>
        <fullName evidence="6">Iron-sulfur cluster carrier protein</fullName>
    </recommendedName>
</protein>
<keyword evidence="5 6" id="KW-0411">Iron-sulfur</keyword>
<reference evidence="7 8" key="1">
    <citation type="submission" date="2018-04" db="EMBL/GenBank/DDBJ databases">
        <title>Genomic Encyclopedia of Type Strains, Phase IV (KMG-IV): sequencing the most valuable type-strain genomes for metagenomic binning, comparative biology and taxonomic classification.</title>
        <authorList>
            <person name="Goeker M."/>
        </authorList>
    </citation>
    <scope>NUCLEOTIDE SEQUENCE [LARGE SCALE GENOMIC DNA]</scope>
    <source>
        <strain evidence="7 8">DSM 20705</strain>
    </source>
</reference>
<dbReference type="Pfam" id="PF10609">
    <property type="entry name" value="ParA"/>
    <property type="match status" value="1"/>
</dbReference>
<dbReference type="EMBL" id="QEKV01000015">
    <property type="protein sequence ID" value="PVY88768.1"/>
    <property type="molecule type" value="Genomic_DNA"/>
</dbReference>
<dbReference type="Proteomes" id="UP000245793">
    <property type="component" value="Unassembled WGS sequence"/>
</dbReference>
<dbReference type="SUPFAM" id="SSF52540">
    <property type="entry name" value="P-loop containing nucleoside triphosphate hydrolases"/>
    <property type="match status" value="1"/>
</dbReference>
<evidence type="ECO:0000256" key="2">
    <source>
        <dbReference type="ARBA" id="ARBA00022741"/>
    </source>
</evidence>
<comment type="caution">
    <text evidence="7">The sequence shown here is derived from an EMBL/GenBank/DDBJ whole genome shotgun (WGS) entry which is preliminary data.</text>
</comment>
<evidence type="ECO:0000313" key="8">
    <source>
        <dbReference type="Proteomes" id="UP000245793"/>
    </source>
</evidence>
<evidence type="ECO:0000256" key="3">
    <source>
        <dbReference type="ARBA" id="ARBA00022840"/>
    </source>
</evidence>
<name>A0A2U1DM68_9FIRM</name>
<keyword evidence="3 6" id="KW-0067">ATP-binding</keyword>
<dbReference type="InterPro" id="IPR000808">
    <property type="entry name" value="Mrp-like_CS"/>
</dbReference>
<keyword evidence="2 6" id="KW-0547">Nucleotide-binding</keyword>
<dbReference type="HAMAP" id="MF_02040">
    <property type="entry name" value="Mrp_NBP35"/>
    <property type="match status" value="1"/>
</dbReference>
<dbReference type="GO" id="GO:0016226">
    <property type="term" value="P:iron-sulfur cluster assembly"/>
    <property type="evidence" value="ECO:0007669"/>
    <property type="project" value="InterPro"/>
</dbReference>
<dbReference type="PANTHER" id="PTHR42961:SF2">
    <property type="entry name" value="IRON-SULFUR PROTEIN NUBPL"/>
    <property type="match status" value="1"/>
</dbReference>